<sequence length="271" mass="30127">MWTPSPVVAARTPSETPVADPDDEVLDGCRALCSAEVLRSGPPTAATGSMQRRFEGNPTDIGEYVHDQTDDDHTIQVYIADVHMSNSAGFQEMGPEANAFNVGLKGMCGCTALFVVNPNGVYYAHYFEDPSFYPRRNFEDKVIKFLKATGGANGFPSLQDRIDIFNNEHTQAFIFTPQKYSGEGSGATGNNKKPQYEPEVKQLVGALTEILPLLPNPPTVYIYRAPNSGTSHGQNLMERFSNGRALFQYDRANDPPYRLYFEDYLQNLQYT</sequence>
<reference evidence="2" key="1">
    <citation type="submission" date="2021-03" db="EMBL/GenBank/DDBJ databases">
        <title>Comparative genomics and phylogenomic investigation of the class Geoglossomycetes provide insights into ecological specialization and systematics.</title>
        <authorList>
            <person name="Melie T."/>
            <person name="Pirro S."/>
            <person name="Miller A.N."/>
            <person name="Quandt A."/>
        </authorList>
    </citation>
    <scope>NUCLEOTIDE SEQUENCE</scope>
    <source>
        <strain evidence="2">CAQ_001_2017</strain>
    </source>
</reference>
<evidence type="ECO:0000313" key="2">
    <source>
        <dbReference type="EMBL" id="KAH0559902.1"/>
    </source>
</evidence>
<accession>A0A9P8LCT0</accession>
<dbReference type="Proteomes" id="UP000750711">
    <property type="component" value="Unassembled WGS sequence"/>
</dbReference>
<name>A0A9P8LCT0_9PEZI</name>
<proteinExistence type="predicted"/>
<evidence type="ECO:0000313" key="3">
    <source>
        <dbReference type="Proteomes" id="UP000750711"/>
    </source>
</evidence>
<dbReference type="AlphaFoldDB" id="A0A9P8LCT0"/>
<dbReference type="EMBL" id="JAGHQM010000493">
    <property type="protein sequence ID" value="KAH0559902.1"/>
    <property type="molecule type" value="Genomic_DNA"/>
</dbReference>
<comment type="caution">
    <text evidence="2">The sequence shown here is derived from an EMBL/GenBank/DDBJ whole genome shotgun (WGS) entry which is preliminary data.</text>
</comment>
<gene>
    <name evidence="2" type="ORF">GP486_003575</name>
</gene>
<organism evidence="2 3">
    <name type="scientific">Trichoglossum hirsutum</name>
    <dbReference type="NCBI Taxonomy" id="265104"/>
    <lineage>
        <taxon>Eukaryota</taxon>
        <taxon>Fungi</taxon>
        <taxon>Dikarya</taxon>
        <taxon>Ascomycota</taxon>
        <taxon>Pezizomycotina</taxon>
        <taxon>Geoglossomycetes</taxon>
        <taxon>Geoglossales</taxon>
        <taxon>Geoglossaceae</taxon>
        <taxon>Trichoglossum</taxon>
    </lineage>
</organism>
<keyword evidence="3" id="KW-1185">Reference proteome</keyword>
<evidence type="ECO:0000256" key="1">
    <source>
        <dbReference type="SAM" id="MobiDB-lite"/>
    </source>
</evidence>
<feature type="region of interest" description="Disordered" evidence="1">
    <location>
        <begin position="1"/>
        <end position="23"/>
    </location>
</feature>
<protein>
    <submittedName>
        <fullName evidence="2">Uncharacterized protein</fullName>
    </submittedName>
</protein>